<dbReference type="PANTHER" id="PTHR34461:SF2">
    <property type="entry name" value="EXPRESSED PROTEIN"/>
    <property type="match status" value="1"/>
</dbReference>
<accession>A0A2P5WSA4</accession>
<name>A0A2P5WSA4_GOSBA</name>
<evidence type="ECO:0000313" key="2">
    <source>
        <dbReference type="Proteomes" id="UP000239757"/>
    </source>
</evidence>
<dbReference type="PANTHER" id="PTHR34461">
    <property type="entry name" value="EXPRESSED PROTEIN"/>
    <property type="match status" value="1"/>
</dbReference>
<dbReference type="AlphaFoldDB" id="A0A2P5WSA4"/>
<organism evidence="1 2">
    <name type="scientific">Gossypium barbadense</name>
    <name type="common">Sea Island cotton</name>
    <name type="synonym">Hibiscus barbadensis</name>
    <dbReference type="NCBI Taxonomy" id="3634"/>
    <lineage>
        <taxon>Eukaryota</taxon>
        <taxon>Viridiplantae</taxon>
        <taxon>Streptophyta</taxon>
        <taxon>Embryophyta</taxon>
        <taxon>Tracheophyta</taxon>
        <taxon>Spermatophyta</taxon>
        <taxon>Magnoliopsida</taxon>
        <taxon>eudicotyledons</taxon>
        <taxon>Gunneridae</taxon>
        <taxon>Pentapetalae</taxon>
        <taxon>rosids</taxon>
        <taxon>malvids</taxon>
        <taxon>Malvales</taxon>
        <taxon>Malvaceae</taxon>
        <taxon>Malvoideae</taxon>
        <taxon>Gossypium</taxon>
    </lineage>
</organism>
<sequence length="111" mass="13006">MDGVYTSNITLLPWQVRVAIENATRAEEYARRWLAILTRDCNRFCKIMNKTKRNSQWIGTRKWRGSRKRSLTEDNPAASERVIKKERKVSFADEAGGMPKYFKNDRHSPSN</sequence>
<dbReference type="OrthoDB" id="775914at2759"/>
<gene>
    <name evidence="1" type="ORF">GOBAR_AA26693</name>
</gene>
<protein>
    <submittedName>
        <fullName evidence="1">Uncharacterized protein</fullName>
    </submittedName>
</protein>
<proteinExistence type="predicted"/>
<dbReference type="EMBL" id="KZ666656">
    <property type="protein sequence ID" value="PPR93975.1"/>
    <property type="molecule type" value="Genomic_DNA"/>
</dbReference>
<dbReference type="Proteomes" id="UP000239757">
    <property type="component" value="Unassembled WGS sequence"/>
</dbReference>
<reference evidence="1 2" key="1">
    <citation type="submission" date="2015-01" db="EMBL/GenBank/DDBJ databases">
        <title>Genome of allotetraploid Gossypium barbadense reveals genomic plasticity and fiber elongation in cotton evolution.</title>
        <authorList>
            <person name="Chen X."/>
            <person name="Liu X."/>
            <person name="Zhao B."/>
            <person name="Zheng H."/>
            <person name="Hu Y."/>
            <person name="Lu G."/>
            <person name="Yang C."/>
            <person name="Chen J."/>
            <person name="Shan C."/>
            <person name="Zhang L."/>
            <person name="Zhou Y."/>
            <person name="Wang L."/>
            <person name="Guo W."/>
            <person name="Bai Y."/>
            <person name="Ruan J."/>
            <person name="Shangguan X."/>
            <person name="Mao Y."/>
            <person name="Jiang J."/>
            <person name="Zhu Y."/>
            <person name="Lei J."/>
            <person name="Kang H."/>
            <person name="Chen S."/>
            <person name="He X."/>
            <person name="Wang R."/>
            <person name="Wang Y."/>
            <person name="Chen J."/>
            <person name="Wang L."/>
            <person name="Yu S."/>
            <person name="Wang B."/>
            <person name="Wei J."/>
            <person name="Song S."/>
            <person name="Lu X."/>
            <person name="Gao Z."/>
            <person name="Gu W."/>
            <person name="Deng X."/>
            <person name="Ma D."/>
            <person name="Wang S."/>
            <person name="Liang W."/>
            <person name="Fang L."/>
            <person name="Cai C."/>
            <person name="Zhu X."/>
            <person name="Zhou B."/>
            <person name="Zhang Y."/>
            <person name="Chen Z."/>
            <person name="Xu S."/>
            <person name="Zhu R."/>
            <person name="Wang S."/>
            <person name="Zhang T."/>
            <person name="Zhao G."/>
        </authorList>
    </citation>
    <scope>NUCLEOTIDE SEQUENCE [LARGE SCALE GENOMIC DNA]</scope>
    <source>
        <strain evidence="2">cv. Xinhai21</strain>
        <tissue evidence="1">Leaf</tissue>
    </source>
</reference>
<evidence type="ECO:0000313" key="1">
    <source>
        <dbReference type="EMBL" id="PPR93975.1"/>
    </source>
</evidence>